<dbReference type="PANTHER" id="PTHR23291:SF50">
    <property type="entry name" value="PROTEIN LIFEGUARD 4"/>
    <property type="match status" value="1"/>
</dbReference>
<keyword evidence="4 6" id="KW-1133">Transmembrane helix</keyword>
<sequence length="247" mass="26452">MSFNRFQNNSNWMENAGKNAIAQSTASKTIAGVYGWMSFGVLLSAIMGLAIIQTGGLQAIASLGRFAIYGVFAVQIGLVLAMSFAAEKLSASALKFMFLLYASITGVTFAMIMAVYPIGNVIALFAVAAVGFAGLAVFGAVTKKNLGFMKTFLFMGVIMILGAYIINMFIHSEILRSFAGWAGILVFSGLTAYDSQRIREGAYQLAFDGAGNSPALSKFMIFGALTMYLNFINLFISLLQIFGGRKS</sequence>
<name>A0A6N6VVK7_9BACT</name>
<dbReference type="AlphaFoldDB" id="A0A6N6VVK7"/>
<accession>A0A6N6VVK7</accession>
<feature type="transmembrane region" description="Helical" evidence="6">
    <location>
        <begin position="219"/>
        <end position="242"/>
    </location>
</feature>
<proteinExistence type="inferred from homology"/>
<reference evidence="7 8" key="1">
    <citation type="submission" date="2019-10" db="EMBL/GenBank/DDBJ databases">
        <title>New species of Slilvanegrellaceae.</title>
        <authorList>
            <person name="Pitt A."/>
            <person name="Hahn M.W."/>
        </authorList>
    </citation>
    <scope>NUCLEOTIDE SEQUENCE [LARGE SCALE GENOMIC DNA]</scope>
    <source>
        <strain evidence="7 8">SP-Ram-0.45-NSY-1</strain>
    </source>
</reference>
<dbReference type="OrthoDB" id="9793828at2"/>
<keyword evidence="3 6" id="KW-0812">Transmembrane</keyword>
<evidence type="ECO:0000256" key="4">
    <source>
        <dbReference type="ARBA" id="ARBA00022989"/>
    </source>
</evidence>
<dbReference type="InterPro" id="IPR006214">
    <property type="entry name" value="Bax_inhibitor_1-related"/>
</dbReference>
<dbReference type="EMBL" id="WFLM01000001">
    <property type="protein sequence ID" value="KAB8040610.1"/>
    <property type="molecule type" value="Genomic_DNA"/>
</dbReference>
<dbReference type="GO" id="GO:0005886">
    <property type="term" value="C:plasma membrane"/>
    <property type="evidence" value="ECO:0007669"/>
    <property type="project" value="TreeGrafter"/>
</dbReference>
<organism evidence="7 8">
    <name type="scientific">Silvanigrella paludirubra</name>
    <dbReference type="NCBI Taxonomy" id="2499159"/>
    <lineage>
        <taxon>Bacteria</taxon>
        <taxon>Pseudomonadati</taxon>
        <taxon>Bdellovibrionota</taxon>
        <taxon>Oligoflexia</taxon>
        <taxon>Silvanigrellales</taxon>
        <taxon>Silvanigrellaceae</taxon>
        <taxon>Silvanigrella</taxon>
    </lineage>
</organism>
<gene>
    <name evidence="7" type="ORF">GCL60_01430</name>
</gene>
<feature type="transmembrane region" description="Helical" evidence="6">
    <location>
        <begin position="98"/>
        <end position="116"/>
    </location>
</feature>
<feature type="transmembrane region" description="Helical" evidence="6">
    <location>
        <begin position="122"/>
        <end position="140"/>
    </location>
</feature>
<keyword evidence="5 6" id="KW-0472">Membrane</keyword>
<comment type="subcellular location">
    <subcellularLocation>
        <location evidence="1">Membrane</location>
        <topology evidence="1">Multi-pass membrane protein</topology>
    </subcellularLocation>
</comment>
<dbReference type="PANTHER" id="PTHR23291">
    <property type="entry name" value="BAX INHIBITOR-RELATED"/>
    <property type="match status" value="1"/>
</dbReference>
<evidence type="ECO:0000256" key="3">
    <source>
        <dbReference type="ARBA" id="ARBA00022692"/>
    </source>
</evidence>
<dbReference type="CDD" id="cd10432">
    <property type="entry name" value="BI-1-like_bacterial"/>
    <property type="match status" value="1"/>
</dbReference>
<dbReference type="Pfam" id="PF01027">
    <property type="entry name" value="Bax1-I"/>
    <property type="match status" value="1"/>
</dbReference>
<comment type="similarity">
    <text evidence="2 6">Belongs to the BI1 family.</text>
</comment>
<dbReference type="Proteomes" id="UP000437748">
    <property type="component" value="Unassembled WGS sequence"/>
</dbReference>
<keyword evidence="8" id="KW-1185">Reference proteome</keyword>
<protein>
    <recommendedName>
        <fullName evidence="9">BAX inhibitor (BI)-1/YccA family protein</fullName>
    </recommendedName>
</protein>
<comment type="caution">
    <text evidence="7">The sequence shown here is derived from an EMBL/GenBank/DDBJ whole genome shotgun (WGS) entry which is preliminary data.</text>
</comment>
<feature type="transmembrane region" description="Helical" evidence="6">
    <location>
        <begin position="152"/>
        <end position="170"/>
    </location>
</feature>
<evidence type="ECO:0000256" key="5">
    <source>
        <dbReference type="ARBA" id="ARBA00023136"/>
    </source>
</evidence>
<evidence type="ECO:0008006" key="9">
    <source>
        <dbReference type="Google" id="ProtNLM"/>
    </source>
</evidence>
<feature type="transmembrane region" description="Helical" evidence="6">
    <location>
        <begin position="33"/>
        <end position="54"/>
    </location>
</feature>
<evidence type="ECO:0000256" key="1">
    <source>
        <dbReference type="ARBA" id="ARBA00004141"/>
    </source>
</evidence>
<feature type="transmembrane region" description="Helical" evidence="6">
    <location>
        <begin position="66"/>
        <end position="86"/>
    </location>
</feature>
<dbReference type="RefSeq" id="WP_153418125.1">
    <property type="nucleotide sequence ID" value="NZ_WFLM01000001.1"/>
</dbReference>
<evidence type="ECO:0000256" key="6">
    <source>
        <dbReference type="RuleBase" id="RU004379"/>
    </source>
</evidence>
<evidence type="ECO:0000313" key="8">
    <source>
        <dbReference type="Proteomes" id="UP000437748"/>
    </source>
</evidence>
<evidence type="ECO:0000313" key="7">
    <source>
        <dbReference type="EMBL" id="KAB8040610.1"/>
    </source>
</evidence>
<evidence type="ECO:0000256" key="2">
    <source>
        <dbReference type="ARBA" id="ARBA00010350"/>
    </source>
</evidence>